<feature type="transmembrane region" description="Helical" evidence="13">
    <location>
        <begin position="369"/>
        <end position="391"/>
    </location>
</feature>
<feature type="transmembrane region" description="Helical" evidence="13">
    <location>
        <begin position="403"/>
        <end position="423"/>
    </location>
</feature>
<feature type="transmembrane region" description="Helical" evidence="13">
    <location>
        <begin position="170"/>
        <end position="195"/>
    </location>
</feature>
<keyword evidence="7 13" id="KW-0812">Transmembrane</keyword>
<feature type="domain" description="K+ potassium transporter integral membrane" evidence="14">
    <location>
        <begin position="19"/>
        <end position="469"/>
    </location>
</feature>
<dbReference type="AlphaFoldDB" id="A0A2T4VX49"/>
<dbReference type="InterPro" id="IPR053951">
    <property type="entry name" value="K_trans_N"/>
</dbReference>
<dbReference type="Proteomes" id="UP000240811">
    <property type="component" value="Unassembled WGS sequence"/>
</dbReference>
<keyword evidence="11 13" id="KW-0406">Ion transport</keyword>
<protein>
    <recommendedName>
        <fullName evidence="13">Probable potassium transport system protein Kup</fullName>
    </recommendedName>
</protein>
<accession>A0A2T4VX49</accession>
<evidence type="ECO:0000256" key="2">
    <source>
        <dbReference type="ARBA" id="ARBA00007019"/>
    </source>
</evidence>
<dbReference type="PANTHER" id="PTHR30540:SF79">
    <property type="entry name" value="LOW AFFINITY POTASSIUM TRANSPORT SYSTEM PROTEIN KUP"/>
    <property type="match status" value="1"/>
</dbReference>
<feature type="transmembrane region" description="Helical" evidence="13">
    <location>
        <begin position="219"/>
        <end position="239"/>
    </location>
</feature>
<evidence type="ECO:0000256" key="4">
    <source>
        <dbReference type="ARBA" id="ARBA00022475"/>
    </source>
</evidence>
<sequence>MNTRRKDLANSNLHFFYIMFESIGVVYGDIGTSVLYAFKESLKVMGQNYPVGRMEIIGLVSLMIWVLTIVVTIKYVLLLLRADNDGEGGILSLLALLLKKMPKKSSILILLGLAGASLFIGDTVITPALSVLSAVEGIRYIAPGLNNYIIPIALAILVVLFLMQSHGTGSIAWFFSPIMCIWLLMITISGLIHIVDDWGILAAFNPLYALNTIIREGEVSLFILGSVFLTITGSEALYADLGHFGRRPIQYAWMMMIFPALTINYLGQGALILSNPNYIQDPFYLMFSGWFLPCAVFTATCATVIASQSVITGAFSLAHQAINLGFLPRMKIFFTSETFKGQVFLPTVNLFLFIGVILFVICFKRSEALISAYGISVSGTMIISTMMFFIFSQVYWKWKLLKAICFILPLFLIELTFLVASMIKFFDGGYVPLFVAILCLIIMWTWRRGTNLLSALTRHADIPLNSFIASIEQSSQQVAGTAIFLTSDSQAVPDALLQNIKHNHILHEQNVILTINTANKPRVPQEERFVREKISEQFSRIQLFFGYMEEQNVSQAFAELRNDGLKFDIMTTSFYLGRRKLVPISRSGMPSWQGHLFIILFSHAESPSDYFHLPTNRVVELVSHVNI</sequence>
<evidence type="ECO:0000313" key="17">
    <source>
        <dbReference type="Proteomes" id="UP000240811"/>
    </source>
</evidence>
<keyword evidence="9 13" id="KW-0630">Potassium</keyword>
<organism evidence="16 17">
    <name type="scientific">Candidatus Liberibacter europaeus</name>
    <dbReference type="NCBI Taxonomy" id="744859"/>
    <lineage>
        <taxon>Bacteria</taxon>
        <taxon>Pseudomonadati</taxon>
        <taxon>Pseudomonadota</taxon>
        <taxon>Alphaproteobacteria</taxon>
        <taxon>Hyphomicrobiales</taxon>
        <taxon>Rhizobiaceae</taxon>
        <taxon>Liberibacter</taxon>
    </lineage>
</organism>
<dbReference type="InterPro" id="IPR053952">
    <property type="entry name" value="K_trans_C"/>
</dbReference>
<dbReference type="GO" id="GO:0015293">
    <property type="term" value="F:symporter activity"/>
    <property type="evidence" value="ECO:0007669"/>
    <property type="project" value="UniProtKB-UniRule"/>
</dbReference>
<keyword evidence="3 13" id="KW-0813">Transport</keyword>
<dbReference type="Pfam" id="PF02705">
    <property type="entry name" value="K_trans"/>
    <property type="match status" value="1"/>
</dbReference>
<keyword evidence="12 13" id="KW-0472">Membrane</keyword>
<evidence type="ECO:0000256" key="10">
    <source>
        <dbReference type="ARBA" id="ARBA00022989"/>
    </source>
</evidence>
<proteinExistence type="inferred from homology"/>
<evidence type="ECO:0000256" key="7">
    <source>
        <dbReference type="ARBA" id="ARBA00022692"/>
    </source>
</evidence>
<evidence type="ECO:0000256" key="9">
    <source>
        <dbReference type="ARBA" id="ARBA00022958"/>
    </source>
</evidence>
<feature type="transmembrane region" description="Helical" evidence="13">
    <location>
        <begin position="251"/>
        <end position="270"/>
    </location>
</feature>
<dbReference type="GO" id="GO:0005886">
    <property type="term" value="C:plasma membrane"/>
    <property type="evidence" value="ECO:0007669"/>
    <property type="project" value="UniProtKB-SubCell"/>
</dbReference>
<evidence type="ECO:0000259" key="15">
    <source>
        <dbReference type="Pfam" id="PF22776"/>
    </source>
</evidence>
<gene>
    <name evidence="16" type="primary">trkD</name>
    <name evidence="13" type="synonym">kup</name>
    <name evidence="16" type="ORF">C4617_03875</name>
</gene>
<evidence type="ECO:0000256" key="1">
    <source>
        <dbReference type="ARBA" id="ARBA00004141"/>
    </source>
</evidence>
<keyword evidence="6 13" id="KW-0633">Potassium transport</keyword>
<evidence type="ECO:0000259" key="14">
    <source>
        <dbReference type="Pfam" id="PF02705"/>
    </source>
</evidence>
<feature type="transmembrane region" description="Helical" evidence="13">
    <location>
        <begin position="343"/>
        <end position="363"/>
    </location>
</feature>
<evidence type="ECO:0000256" key="12">
    <source>
        <dbReference type="ARBA" id="ARBA00023136"/>
    </source>
</evidence>
<keyword evidence="4 13" id="KW-1003">Cell membrane</keyword>
<evidence type="ECO:0000256" key="11">
    <source>
        <dbReference type="ARBA" id="ARBA00023065"/>
    </source>
</evidence>
<comment type="function">
    <text evidence="13">Transport of potassium into the cell. Likely operates as a K(+):H(+) symporter.</text>
</comment>
<evidence type="ECO:0000256" key="13">
    <source>
        <dbReference type="HAMAP-Rule" id="MF_01522"/>
    </source>
</evidence>
<feature type="transmembrane region" description="Helical" evidence="13">
    <location>
        <begin position="12"/>
        <end position="36"/>
    </location>
</feature>
<dbReference type="InterPro" id="IPR023051">
    <property type="entry name" value="Kup"/>
</dbReference>
<keyword evidence="5" id="KW-0997">Cell inner membrane</keyword>
<evidence type="ECO:0000256" key="6">
    <source>
        <dbReference type="ARBA" id="ARBA00022538"/>
    </source>
</evidence>
<dbReference type="Pfam" id="PF22776">
    <property type="entry name" value="K_trans_C"/>
    <property type="match status" value="1"/>
</dbReference>
<feature type="transmembrane region" description="Helical" evidence="13">
    <location>
        <begin position="290"/>
        <end position="322"/>
    </location>
</feature>
<feature type="transmembrane region" description="Helical" evidence="13">
    <location>
        <begin position="56"/>
        <end position="77"/>
    </location>
</feature>
<evidence type="ECO:0000313" key="16">
    <source>
        <dbReference type="EMBL" id="PTL86351.1"/>
    </source>
</evidence>
<evidence type="ECO:0000256" key="8">
    <source>
        <dbReference type="ARBA" id="ARBA00022847"/>
    </source>
</evidence>
<feature type="transmembrane region" description="Helical" evidence="13">
    <location>
        <begin position="145"/>
        <end position="163"/>
    </location>
</feature>
<name>A0A2T4VX49_9HYPH</name>
<feature type="transmembrane region" description="Helical" evidence="13">
    <location>
        <begin position="429"/>
        <end position="446"/>
    </location>
</feature>
<dbReference type="PANTHER" id="PTHR30540">
    <property type="entry name" value="OSMOTIC STRESS POTASSIUM TRANSPORTER"/>
    <property type="match status" value="1"/>
</dbReference>
<comment type="catalytic activity">
    <reaction evidence="13">
        <text>K(+)(in) + H(+)(in) = K(+)(out) + H(+)(out)</text>
        <dbReference type="Rhea" id="RHEA:28490"/>
        <dbReference type="ChEBI" id="CHEBI:15378"/>
        <dbReference type="ChEBI" id="CHEBI:29103"/>
    </reaction>
</comment>
<feature type="domain" description="K+ potassium transporter C-terminal" evidence="15">
    <location>
        <begin position="480"/>
        <end position="627"/>
    </location>
</feature>
<comment type="similarity">
    <text evidence="2 13">Belongs to the HAK/KUP transporter (TC 2.A.72) family.</text>
</comment>
<reference evidence="17" key="1">
    <citation type="submission" date="2018-02" db="EMBL/GenBank/DDBJ databases">
        <title>Genome sequence of Candidatus Liberibacter europaeus.</title>
        <authorList>
            <person name="Frampton R.A."/>
            <person name="Thompson S.M."/>
            <person name="David C."/>
            <person name="Addison S.M."/>
            <person name="Smith G.R."/>
        </authorList>
    </citation>
    <scope>NUCLEOTIDE SEQUENCE [LARGE SCALE GENOMIC DNA]</scope>
</reference>
<feature type="transmembrane region" description="Helical" evidence="13">
    <location>
        <begin position="107"/>
        <end position="125"/>
    </location>
</feature>
<dbReference type="InterPro" id="IPR003855">
    <property type="entry name" value="K+_transporter"/>
</dbReference>
<evidence type="ECO:0000256" key="5">
    <source>
        <dbReference type="ARBA" id="ARBA00022519"/>
    </source>
</evidence>
<keyword evidence="8 13" id="KW-0769">Symport</keyword>
<evidence type="ECO:0000256" key="3">
    <source>
        <dbReference type="ARBA" id="ARBA00022448"/>
    </source>
</evidence>
<dbReference type="HAMAP" id="MF_01522">
    <property type="entry name" value="Kup"/>
    <property type="match status" value="1"/>
</dbReference>
<dbReference type="GO" id="GO:0015079">
    <property type="term" value="F:potassium ion transmembrane transporter activity"/>
    <property type="evidence" value="ECO:0007669"/>
    <property type="project" value="UniProtKB-UniRule"/>
</dbReference>
<keyword evidence="10 13" id="KW-1133">Transmembrane helix</keyword>
<dbReference type="EMBL" id="PSQJ01000004">
    <property type="protein sequence ID" value="PTL86351.1"/>
    <property type="molecule type" value="Genomic_DNA"/>
</dbReference>
<comment type="subcellular location">
    <subcellularLocation>
        <location evidence="13">Cell membrane</location>
        <topology evidence="13">Multi-pass membrane protein</topology>
    </subcellularLocation>
    <subcellularLocation>
        <location evidence="1">Membrane</location>
        <topology evidence="1">Multi-pass membrane protein</topology>
    </subcellularLocation>
</comment>
<comment type="caution">
    <text evidence="16">The sequence shown here is derived from an EMBL/GenBank/DDBJ whole genome shotgun (WGS) entry which is preliminary data.</text>
</comment>